<reference evidence="4" key="1">
    <citation type="journal article" date="2019" name="Int. J. Syst. Evol. Microbiol.">
        <title>The Global Catalogue of Microorganisms (GCM) 10K type strain sequencing project: providing services to taxonomists for standard genome sequencing and annotation.</title>
        <authorList>
            <consortium name="The Broad Institute Genomics Platform"/>
            <consortium name="The Broad Institute Genome Sequencing Center for Infectious Disease"/>
            <person name="Wu L."/>
            <person name="Ma J."/>
        </authorList>
    </citation>
    <scope>NUCLEOTIDE SEQUENCE [LARGE SCALE GENOMIC DNA]</scope>
    <source>
        <strain evidence="4">CCM 8702</strain>
    </source>
</reference>
<evidence type="ECO:0008006" key="5">
    <source>
        <dbReference type="Google" id="ProtNLM"/>
    </source>
</evidence>
<dbReference type="SUPFAM" id="SSF101478">
    <property type="entry name" value="ADP-ribosylglycohydrolase"/>
    <property type="match status" value="1"/>
</dbReference>
<dbReference type="InterPro" id="IPR050792">
    <property type="entry name" value="ADP-ribosylglycohydrolase"/>
</dbReference>
<dbReference type="Proteomes" id="UP000605427">
    <property type="component" value="Unassembled WGS sequence"/>
</dbReference>
<dbReference type="PANTHER" id="PTHR16222">
    <property type="entry name" value="ADP-RIBOSYLGLYCOHYDROLASE"/>
    <property type="match status" value="1"/>
</dbReference>
<gene>
    <name evidence="3" type="ORF">GCM10007362_32100</name>
</gene>
<proteinExistence type="inferred from homology"/>
<dbReference type="RefSeq" id="WP_172245330.1">
    <property type="nucleotide sequence ID" value="NZ_BMDD01000004.1"/>
</dbReference>
<evidence type="ECO:0000313" key="3">
    <source>
        <dbReference type="EMBL" id="GGH81780.1"/>
    </source>
</evidence>
<protein>
    <recommendedName>
        <fullName evidence="5">ADP-ribosylglycohydrolase family protein</fullName>
    </recommendedName>
</protein>
<keyword evidence="4" id="KW-1185">Reference proteome</keyword>
<dbReference type="InterPro" id="IPR036705">
    <property type="entry name" value="Ribosyl_crysJ1_sf"/>
</dbReference>
<accession>A0ABQ2A0R9</accession>
<name>A0ABQ2A0R9_9BACL</name>
<dbReference type="InterPro" id="IPR005502">
    <property type="entry name" value="Ribosyl_crysJ1"/>
</dbReference>
<organism evidence="3 4">
    <name type="scientific">Saccharibacillus endophyticus</name>
    <dbReference type="NCBI Taxonomy" id="2060666"/>
    <lineage>
        <taxon>Bacteria</taxon>
        <taxon>Bacillati</taxon>
        <taxon>Bacillota</taxon>
        <taxon>Bacilli</taxon>
        <taxon>Bacillales</taxon>
        <taxon>Paenibacillaceae</taxon>
        <taxon>Saccharibacillus</taxon>
    </lineage>
</organism>
<dbReference type="Pfam" id="PF03747">
    <property type="entry name" value="ADP_ribosyl_GH"/>
    <property type="match status" value="1"/>
</dbReference>
<evidence type="ECO:0000313" key="4">
    <source>
        <dbReference type="Proteomes" id="UP000605427"/>
    </source>
</evidence>
<comment type="caution">
    <text evidence="3">The sequence shown here is derived from an EMBL/GenBank/DDBJ whole genome shotgun (WGS) entry which is preliminary data.</text>
</comment>
<dbReference type="PANTHER" id="PTHR16222:SF24">
    <property type="entry name" value="ADP-RIBOSYLHYDROLASE ARH3"/>
    <property type="match status" value="1"/>
</dbReference>
<keyword evidence="2" id="KW-0378">Hydrolase</keyword>
<evidence type="ECO:0000256" key="1">
    <source>
        <dbReference type="ARBA" id="ARBA00010702"/>
    </source>
</evidence>
<dbReference type="Gene3D" id="1.10.4080.10">
    <property type="entry name" value="ADP-ribosylation/Crystallin J1"/>
    <property type="match status" value="1"/>
</dbReference>
<sequence>MPDRAKIHFIDKKIGCFLGAAVGDSLGWPQEDRGSKIESIIKPQLGFQRWTRKSGGQYYSHNEEILEGSYSDDTQLILSTARSLRYSNWFSHFVRVELPSWPLYERGGGGATKRAAQTWSNGSTPWNIEKQGIEKVKNYFNAGGNGVVMRILPHAMLPKKNIEEIASQVFLNGISTHGHPRALLSAIMYAFSLNYLMKKDNVLGYGEIVDYLIETKNEWGKQPTLNNMNDWIDAAKVSTNARYDILWSQTLIELMDGLEIARISLKRGILDNERETLTKLSCFDKKTRGAGTVAALVSIYMASKYASNPLKGLLEISFLKDTDADTNASLVGALFGAIHGTEWITPDWLIVQDFNYIRELSNALELEENLDTKPKLWSFSDNKRIKEKLPQLNINEKIHIGPFNDAKLVKIINHKSNVKNVIAKSYKFETTDGQTIYLKAINKQKVVESINRSIPVPSIASKEEVLIDKKEKHESPVQFSIEDLERLLLIMPSKMYARKFISIIIEILKSPLLNRIKTGNEKEISEFCSRFIQKGISENDILKIVEIIIKNR</sequence>
<comment type="similarity">
    <text evidence="1">Belongs to the ADP-ribosylglycohydrolase family.</text>
</comment>
<dbReference type="EMBL" id="BMDD01000004">
    <property type="protein sequence ID" value="GGH81780.1"/>
    <property type="molecule type" value="Genomic_DNA"/>
</dbReference>
<evidence type="ECO:0000256" key="2">
    <source>
        <dbReference type="ARBA" id="ARBA00022801"/>
    </source>
</evidence>